<feature type="region of interest" description="Disordered" evidence="5">
    <location>
        <begin position="79"/>
        <end position="117"/>
    </location>
</feature>
<comment type="similarity">
    <text evidence="1">Belongs to the CLV3/ESR signal peptide family.</text>
</comment>
<evidence type="ECO:0000256" key="3">
    <source>
        <dbReference type="ARBA" id="ARBA00022782"/>
    </source>
</evidence>
<dbReference type="Proteomes" id="UP001054252">
    <property type="component" value="Unassembled WGS sequence"/>
</dbReference>
<comment type="caution">
    <text evidence="7">The sequence shown here is derived from an EMBL/GenBank/DDBJ whole genome shotgun (WGS) entry which is preliminary data.</text>
</comment>
<reference evidence="7 8" key="1">
    <citation type="journal article" date="2021" name="Commun. Biol.">
        <title>The genome of Shorea leprosula (Dipterocarpaceae) highlights the ecological relevance of drought in aseasonal tropical rainforests.</title>
        <authorList>
            <person name="Ng K.K.S."/>
            <person name="Kobayashi M.J."/>
            <person name="Fawcett J.A."/>
            <person name="Hatakeyama M."/>
            <person name="Paape T."/>
            <person name="Ng C.H."/>
            <person name="Ang C.C."/>
            <person name="Tnah L.H."/>
            <person name="Lee C.T."/>
            <person name="Nishiyama T."/>
            <person name="Sese J."/>
            <person name="O'Brien M.J."/>
            <person name="Copetti D."/>
            <person name="Mohd Noor M.I."/>
            <person name="Ong R.C."/>
            <person name="Putra M."/>
            <person name="Sireger I.Z."/>
            <person name="Indrioko S."/>
            <person name="Kosugi Y."/>
            <person name="Izuno A."/>
            <person name="Isagi Y."/>
            <person name="Lee S.L."/>
            <person name="Shimizu K.K."/>
        </authorList>
    </citation>
    <scope>NUCLEOTIDE SEQUENCE [LARGE SCALE GENOMIC DNA]</scope>
    <source>
        <strain evidence="7">214</strain>
    </source>
</reference>
<dbReference type="PANTHER" id="PTHR34359:SF5">
    <property type="entry name" value="CLAVATA3_ESR (CLE)-RELATED PROTEIN 9"/>
    <property type="match status" value="1"/>
</dbReference>
<organism evidence="7 8">
    <name type="scientific">Rubroshorea leprosula</name>
    <dbReference type="NCBI Taxonomy" id="152421"/>
    <lineage>
        <taxon>Eukaryota</taxon>
        <taxon>Viridiplantae</taxon>
        <taxon>Streptophyta</taxon>
        <taxon>Embryophyta</taxon>
        <taxon>Tracheophyta</taxon>
        <taxon>Spermatophyta</taxon>
        <taxon>Magnoliopsida</taxon>
        <taxon>eudicotyledons</taxon>
        <taxon>Gunneridae</taxon>
        <taxon>Pentapetalae</taxon>
        <taxon>rosids</taxon>
        <taxon>malvids</taxon>
        <taxon>Malvales</taxon>
        <taxon>Dipterocarpaceae</taxon>
        <taxon>Rubroshorea</taxon>
    </lineage>
</organism>
<dbReference type="EMBL" id="BPVZ01000014">
    <property type="protein sequence ID" value="GKU99656.1"/>
    <property type="molecule type" value="Genomic_DNA"/>
</dbReference>
<dbReference type="InterPro" id="IPR039618">
    <property type="entry name" value="CLE9-13"/>
</dbReference>
<evidence type="ECO:0000256" key="5">
    <source>
        <dbReference type="SAM" id="MobiDB-lite"/>
    </source>
</evidence>
<evidence type="ECO:0000313" key="8">
    <source>
        <dbReference type="Proteomes" id="UP001054252"/>
    </source>
</evidence>
<feature type="compositionally biased region" description="Pro residues" evidence="5">
    <location>
        <begin position="83"/>
        <end position="93"/>
    </location>
</feature>
<dbReference type="GO" id="GO:0030154">
    <property type="term" value="P:cell differentiation"/>
    <property type="evidence" value="ECO:0007669"/>
    <property type="project" value="UniProtKB-KW"/>
</dbReference>
<keyword evidence="4" id="KW-0379">Hydroxylation</keyword>
<accession>A0AAV5ICM1</accession>
<keyword evidence="3" id="KW-0221">Differentiation</keyword>
<evidence type="ECO:0000256" key="2">
    <source>
        <dbReference type="ARBA" id="ARBA00022473"/>
    </source>
</evidence>
<name>A0AAV5ICM1_9ROSI</name>
<feature type="compositionally biased region" description="Basic and acidic residues" evidence="5">
    <location>
        <begin position="95"/>
        <end position="107"/>
    </location>
</feature>
<gene>
    <name evidence="7" type="ORF">SLEP1_g12468</name>
</gene>
<proteinExistence type="inferred from homology"/>
<dbReference type="AlphaFoldDB" id="A0AAV5ICM1"/>
<evidence type="ECO:0000256" key="6">
    <source>
        <dbReference type="SAM" id="SignalP"/>
    </source>
</evidence>
<evidence type="ECO:0000313" key="7">
    <source>
        <dbReference type="EMBL" id="GKU99656.1"/>
    </source>
</evidence>
<keyword evidence="6" id="KW-0732">Signal</keyword>
<keyword evidence="8" id="KW-1185">Reference proteome</keyword>
<evidence type="ECO:0008006" key="9">
    <source>
        <dbReference type="Google" id="ProtNLM"/>
    </source>
</evidence>
<keyword evidence="2" id="KW-0217">Developmental protein</keyword>
<feature type="signal peptide" evidence="6">
    <location>
        <begin position="1"/>
        <end position="32"/>
    </location>
</feature>
<dbReference type="PANTHER" id="PTHR34359">
    <property type="entry name" value="CLAVATA3/ESR (CLE)-RELATED PROTEIN 10"/>
    <property type="match status" value="1"/>
</dbReference>
<sequence length="117" mass="13035">MKSSSFSTIISDHCRLLISLLLFLIVLFPSLASTTRPKNLTSPPRNHIPSLLLRHHSCSSFPHANPRSLCFQLQGIQKRGYFSPPPPPPPPPSLKEIDPRYGVEKRLVPSGPNPLHN</sequence>
<protein>
    <recommendedName>
        <fullName evidence="9">CLAVATA3/ESR (CLE)-related protein 9</fullName>
    </recommendedName>
</protein>
<evidence type="ECO:0000256" key="1">
    <source>
        <dbReference type="ARBA" id="ARBA00005416"/>
    </source>
</evidence>
<evidence type="ECO:0000256" key="4">
    <source>
        <dbReference type="ARBA" id="ARBA00023278"/>
    </source>
</evidence>
<feature type="chain" id="PRO_5043741797" description="CLAVATA3/ESR (CLE)-related protein 9" evidence="6">
    <location>
        <begin position="33"/>
        <end position="117"/>
    </location>
</feature>